<feature type="domain" description="Large ribosomal subunit protein bL12 oligomerization" evidence="6">
    <location>
        <begin position="7"/>
        <end position="46"/>
    </location>
</feature>
<dbReference type="InterPro" id="IPR008932">
    <property type="entry name" value="Ribosomal_bL12_oligo"/>
</dbReference>
<evidence type="ECO:0000313" key="8">
    <source>
        <dbReference type="Proteomes" id="UP000019112"/>
    </source>
</evidence>
<evidence type="ECO:0000256" key="2">
    <source>
        <dbReference type="ARBA" id="ARBA00022980"/>
    </source>
</evidence>
<dbReference type="GO" id="GO:0022625">
    <property type="term" value="C:cytosolic large ribosomal subunit"/>
    <property type="evidence" value="ECO:0007669"/>
    <property type="project" value="TreeGrafter"/>
</dbReference>
<dbReference type="InterPro" id="IPR013823">
    <property type="entry name" value="Ribosomal_bL12_C"/>
</dbReference>
<dbReference type="AlphaFoldDB" id="W6TSE9"/>
<dbReference type="NCBIfam" id="TIGR00855">
    <property type="entry name" value="L12"/>
    <property type="match status" value="1"/>
</dbReference>
<dbReference type="CDD" id="cd00387">
    <property type="entry name" value="Ribosomal_L7_L12"/>
    <property type="match status" value="1"/>
</dbReference>
<dbReference type="Pfam" id="PF16320">
    <property type="entry name" value="Ribosomal_L12_N"/>
    <property type="match status" value="1"/>
</dbReference>
<dbReference type="GO" id="GO:0003729">
    <property type="term" value="F:mRNA binding"/>
    <property type="evidence" value="ECO:0007669"/>
    <property type="project" value="TreeGrafter"/>
</dbReference>
<dbReference type="OrthoDB" id="9811748at2"/>
<dbReference type="Proteomes" id="UP000019112">
    <property type="component" value="Unassembled WGS sequence"/>
</dbReference>
<comment type="function">
    <text evidence="4">Forms part of the ribosomal stalk which helps the ribosome interact with GTP-bound translation factors. Is thus essential for accurate translation.</text>
</comment>
<evidence type="ECO:0000256" key="3">
    <source>
        <dbReference type="ARBA" id="ARBA00023274"/>
    </source>
</evidence>
<dbReference type="STRING" id="1399147.P618_201038"/>
<comment type="similarity">
    <text evidence="1 4">Belongs to the bacterial ribosomal protein bL12 family.</text>
</comment>
<dbReference type="eggNOG" id="COG0222">
    <property type="taxonomic scope" value="Bacteria"/>
</dbReference>
<evidence type="ECO:0000256" key="1">
    <source>
        <dbReference type="ARBA" id="ARBA00007197"/>
    </source>
</evidence>
<dbReference type="PANTHER" id="PTHR45987:SF4">
    <property type="entry name" value="LARGE RIBOSOMAL SUBUNIT PROTEIN BL12M"/>
    <property type="match status" value="1"/>
</dbReference>
<dbReference type="SUPFAM" id="SSF48300">
    <property type="entry name" value="Ribosomal protein L7/12, oligomerisation (N-terminal) domain"/>
    <property type="match status" value="1"/>
</dbReference>
<evidence type="ECO:0000259" key="6">
    <source>
        <dbReference type="Pfam" id="PF16320"/>
    </source>
</evidence>
<keyword evidence="8" id="KW-1185">Reference proteome</keyword>
<keyword evidence="2 4" id="KW-0689">Ribosomal protein</keyword>
<dbReference type="InterPro" id="IPR014719">
    <property type="entry name" value="Ribosomal_bL12_C/ClpS-like"/>
</dbReference>
<reference evidence="7 8" key="1">
    <citation type="journal article" date="2014" name="FEMS Microbiol. Lett.">
        <title>Draft genome sequences of three Holospora species (Holospora obtusa, Holospora undulata, and Holospora elegans), endonuclear symbiotic bacteria of the ciliate Paramecium caudatum.</title>
        <authorList>
            <person name="Dohra H."/>
            <person name="Tanaka K."/>
            <person name="Suzuki T."/>
            <person name="Fujishima M."/>
            <person name="Suzuki H."/>
        </authorList>
    </citation>
    <scope>NUCLEOTIDE SEQUENCE [LARGE SCALE GENOMIC DNA]</scope>
    <source>
        <strain evidence="7 8">F1</strain>
    </source>
</reference>
<accession>W6TSE9</accession>
<proteinExistence type="inferred from homology"/>
<protein>
    <recommendedName>
        <fullName evidence="4">Large ribosomal subunit protein bL12</fullName>
    </recommendedName>
</protein>
<dbReference type="PANTHER" id="PTHR45987">
    <property type="entry name" value="39S RIBOSOMAL PROTEIN L12"/>
    <property type="match status" value="1"/>
</dbReference>
<dbReference type="GO" id="GO:0003735">
    <property type="term" value="F:structural constituent of ribosome"/>
    <property type="evidence" value="ECO:0007669"/>
    <property type="project" value="InterPro"/>
</dbReference>
<feature type="domain" description="Large ribosomal subunit protein bL12 C-terminal" evidence="5">
    <location>
        <begin position="59"/>
        <end position="124"/>
    </location>
</feature>
<dbReference type="InterPro" id="IPR036235">
    <property type="entry name" value="Ribosomal_bL12_oligo_N_sf"/>
</dbReference>
<dbReference type="Pfam" id="PF00542">
    <property type="entry name" value="Ribosomal_L12"/>
    <property type="match status" value="1"/>
</dbReference>
<name>W6TSE9_HOLOB</name>
<comment type="subunit">
    <text evidence="4">Homodimer. Part of the ribosomal stalk of the 50S ribosomal subunit. Forms a multimeric L10(L12)X complex, where L10 forms an elongated spine to which 2 to 4 L12 dimers bind in a sequential fashion. Binds GTP-bound translation factors.</text>
</comment>
<dbReference type="EMBL" id="AWTR02000085">
    <property type="protein sequence ID" value="ETZ06747.1"/>
    <property type="molecule type" value="Genomic_DNA"/>
</dbReference>
<dbReference type="Gene3D" id="1.20.5.710">
    <property type="entry name" value="Single helix bin"/>
    <property type="match status" value="1"/>
</dbReference>
<gene>
    <name evidence="4" type="primary">rplL</name>
    <name evidence="7" type="ORF">P618_201038</name>
</gene>
<comment type="caution">
    <text evidence="7">The sequence shown here is derived from an EMBL/GenBank/DDBJ whole genome shotgun (WGS) entry which is preliminary data.</text>
</comment>
<evidence type="ECO:0000313" key="7">
    <source>
        <dbReference type="EMBL" id="ETZ06747.1"/>
    </source>
</evidence>
<organism evidence="7 8">
    <name type="scientific">Holospora obtusa F1</name>
    <dbReference type="NCBI Taxonomy" id="1399147"/>
    <lineage>
        <taxon>Bacteria</taxon>
        <taxon>Pseudomonadati</taxon>
        <taxon>Pseudomonadota</taxon>
        <taxon>Alphaproteobacteria</taxon>
        <taxon>Holosporales</taxon>
        <taxon>Holosporaceae</taxon>
        <taxon>Holospora</taxon>
    </lineage>
</organism>
<dbReference type="Gene3D" id="3.30.1390.10">
    <property type="match status" value="1"/>
</dbReference>
<evidence type="ECO:0000259" key="5">
    <source>
        <dbReference type="Pfam" id="PF00542"/>
    </source>
</evidence>
<dbReference type="InterPro" id="IPR000206">
    <property type="entry name" value="Ribosomal_bL12"/>
</dbReference>
<evidence type="ECO:0000256" key="4">
    <source>
        <dbReference type="HAMAP-Rule" id="MF_00368"/>
    </source>
</evidence>
<dbReference type="RefSeq" id="WP_021826777.1">
    <property type="nucleotide sequence ID" value="NZ_AWTR02000085.1"/>
</dbReference>
<dbReference type="GO" id="GO:0006412">
    <property type="term" value="P:translation"/>
    <property type="evidence" value="ECO:0007669"/>
    <property type="project" value="UniProtKB-UniRule"/>
</dbReference>
<dbReference type="SUPFAM" id="SSF54736">
    <property type="entry name" value="ClpS-like"/>
    <property type="match status" value="1"/>
</dbReference>
<dbReference type="HAMAP" id="MF_00368">
    <property type="entry name" value="Ribosomal_bL12"/>
    <property type="match status" value="1"/>
</dbReference>
<keyword evidence="3 4" id="KW-0687">Ribonucleoprotein</keyword>
<dbReference type="FunFam" id="3.30.1390.10:FF:000001">
    <property type="entry name" value="50S ribosomal protein L7/L12"/>
    <property type="match status" value="1"/>
</dbReference>
<sequence length="125" mass="13098">MDAKLLQIREQLDTLTILEVSALVKELESHWGVSAAAPVAMVAPGAVPSGGAVEEQTEFKVTLKEVGSKKLEVIKEIRALTGLGLGEAKAAAETPGFVIKEGISKADSDKIAQKFKDIGAVVSVE</sequence>